<dbReference type="STRING" id="714313.LSA_12460"/>
<feature type="transmembrane region" description="Helical" evidence="1">
    <location>
        <begin position="343"/>
        <end position="363"/>
    </location>
</feature>
<feature type="transmembrane region" description="Helical" evidence="1">
    <location>
        <begin position="568"/>
        <end position="590"/>
    </location>
</feature>
<sequence>MKKALQNQKNWWAIGVILIAVFSLLSVQTLSGNVIVGYDTFFHFNRIYDTAMQFKLGRFSYFMSNFGYCQSGQIVNAVYGPYMAYGLGLLLFLTHSWVWFQIISGFILLFVAGIGAYALFRRLKINYWLATFGAIIFLSQNFITYWMTSSAFLDWGSMMLPFAVMLGLDLLTGSAKRIHVSLALVVAILIEMHILSAVITVLMLIPFFLVGVVRSNEKNKYLIKIGKNIGLTCFLCANYFAAFFNVFGQNNLIAPFRVQSLQTGGMQLINNTLLQNGVGIVFIIIIIAQVIFILFNLKRSNLNMMITTVGLAFFAISSEYFPWDYWGKVFPCFRDFLQFPSRFYAVAAILLLTGFLLSINQFVQQVQFKSVKTAYFVFVSLLTFVSVFIGMMNIQKQLSNNWNLDNIAPQSGVYAQHLRPYGYYPKQVSNEGIRKDFQGAKLDAPLRDSIRANTDYLPNHTKLRQPHDLQSDYQKQITYNEDEFKKQVQPNGSMEVSWESKQRTMTMIPVVAYHDTQINLNGHQLKYAHRLVEKNDDLNHYHLSKIGGIMVPSRAGSNKLNVKYEDPFYVKLALIVSLMSWSICILYLIYRGLKLIFNN</sequence>
<accession>G2KUL9</accession>
<protein>
    <submittedName>
        <fullName evidence="2">Uncharacterized protein</fullName>
    </submittedName>
</protein>
<reference evidence="2 3" key="1">
    <citation type="journal article" date="2011" name="Microb. Cell Fact.">
        <title>Genomic analysis reveals Lactobacillus sanfranciscensis as stable element in traditional sourdoughs.</title>
        <authorList>
            <person name="Vogel R.F."/>
            <person name="Pavlovic M."/>
            <person name="Ehrmann M.A."/>
            <person name="Wiezer A."/>
            <person name="Liesegang H."/>
            <person name="Offschanka S."/>
            <person name="Voget S."/>
            <person name="Angelov A."/>
            <person name="Bocker G."/>
            <person name="Liebl W."/>
        </authorList>
    </citation>
    <scope>NUCLEOTIDE SEQUENCE [LARGE SCALE GENOMIC DNA]</scope>
    <source>
        <strain evidence="2 3">TMW 1.1304</strain>
    </source>
</reference>
<dbReference type="eggNOG" id="COG4485">
    <property type="taxonomic scope" value="Bacteria"/>
</dbReference>
<feature type="transmembrane region" description="Helical" evidence="1">
    <location>
        <begin position="97"/>
        <end position="120"/>
    </location>
</feature>
<keyword evidence="1" id="KW-0812">Transmembrane</keyword>
<feature type="transmembrane region" description="Helical" evidence="1">
    <location>
        <begin position="302"/>
        <end position="323"/>
    </location>
</feature>
<feature type="transmembrane region" description="Helical" evidence="1">
    <location>
        <begin position="183"/>
        <end position="209"/>
    </location>
</feature>
<keyword evidence="1" id="KW-0472">Membrane</keyword>
<dbReference type="Proteomes" id="UP000001285">
    <property type="component" value="Chromosome"/>
</dbReference>
<dbReference type="HOGENOM" id="CLU_034645_0_0_9"/>
<evidence type="ECO:0000256" key="1">
    <source>
        <dbReference type="SAM" id="Phobius"/>
    </source>
</evidence>
<feature type="transmembrane region" description="Helical" evidence="1">
    <location>
        <begin position="12"/>
        <end position="36"/>
    </location>
</feature>
<dbReference type="RefSeq" id="WP_014082469.1">
    <property type="nucleotide sequence ID" value="NC_015978.1"/>
</dbReference>
<gene>
    <name evidence="2" type="ordered locus">LSA_12460</name>
</gene>
<feature type="transmembrane region" description="Helical" evidence="1">
    <location>
        <begin position="273"/>
        <end position="295"/>
    </location>
</feature>
<evidence type="ECO:0000313" key="3">
    <source>
        <dbReference type="Proteomes" id="UP000001285"/>
    </source>
</evidence>
<evidence type="ECO:0000313" key="2">
    <source>
        <dbReference type="EMBL" id="AEN99617.1"/>
    </source>
</evidence>
<feature type="transmembrane region" description="Helical" evidence="1">
    <location>
        <begin position="127"/>
        <end position="146"/>
    </location>
</feature>
<dbReference type="EMBL" id="CP002461">
    <property type="protein sequence ID" value="AEN99617.1"/>
    <property type="molecule type" value="Genomic_DNA"/>
</dbReference>
<keyword evidence="3" id="KW-1185">Reference proteome</keyword>
<name>G2KUL9_FRUST</name>
<keyword evidence="1" id="KW-1133">Transmembrane helix</keyword>
<dbReference type="OrthoDB" id="2328595at2"/>
<dbReference type="KEGG" id="lsn:LSA_12460"/>
<feature type="transmembrane region" description="Helical" evidence="1">
    <location>
        <begin position="375"/>
        <end position="394"/>
    </location>
</feature>
<dbReference type="AlphaFoldDB" id="G2KUL9"/>
<proteinExistence type="predicted"/>
<organism evidence="2 3">
    <name type="scientific">Fructilactobacillus sanfranciscensis (strain TMW 1.1304)</name>
    <name type="common">Lactobacillus sanfranciscensis</name>
    <dbReference type="NCBI Taxonomy" id="714313"/>
    <lineage>
        <taxon>Bacteria</taxon>
        <taxon>Bacillati</taxon>
        <taxon>Bacillota</taxon>
        <taxon>Bacilli</taxon>
        <taxon>Lactobacillales</taxon>
        <taxon>Lactobacillaceae</taxon>
        <taxon>Fructilactobacillus</taxon>
    </lineage>
</organism>